<reference evidence="2" key="1">
    <citation type="submission" date="2019-08" db="EMBL/GenBank/DDBJ databases">
        <authorList>
            <person name="Kucharzyk K."/>
            <person name="Murdoch R.W."/>
            <person name="Higgins S."/>
            <person name="Loffler F."/>
        </authorList>
    </citation>
    <scope>NUCLEOTIDE SEQUENCE</scope>
</reference>
<dbReference type="AlphaFoldDB" id="A0A645JNG0"/>
<proteinExistence type="predicted"/>
<organism evidence="2">
    <name type="scientific">bioreactor metagenome</name>
    <dbReference type="NCBI Taxonomy" id="1076179"/>
    <lineage>
        <taxon>unclassified sequences</taxon>
        <taxon>metagenomes</taxon>
        <taxon>ecological metagenomes</taxon>
    </lineage>
</organism>
<evidence type="ECO:0000256" key="1">
    <source>
        <dbReference type="SAM" id="MobiDB-lite"/>
    </source>
</evidence>
<dbReference type="EMBL" id="VSSQ01146258">
    <property type="protein sequence ID" value="MPN64822.1"/>
    <property type="molecule type" value="Genomic_DNA"/>
</dbReference>
<evidence type="ECO:0000313" key="2">
    <source>
        <dbReference type="EMBL" id="MPN64822.1"/>
    </source>
</evidence>
<feature type="region of interest" description="Disordered" evidence="1">
    <location>
        <begin position="64"/>
        <end position="86"/>
    </location>
</feature>
<sequence length="86" mass="9985">MLQTCLSRGEVTNEHTRMRKTGARTPFYRARIIDVPHMDSILADLNVKRFFEHRKTLKSRAIHSPMRPEQRSGSPLVQQTVQVVAR</sequence>
<protein>
    <submittedName>
        <fullName evidence="2">Uncharacterized protein</fullName>
    </submittedName>
</protein>
<comment type="caution">
    <text evidence="2">The sequence shown here is derived from an EMBL/GenBank/DDBJ whole genome shotgun (WGS) entry which is preliminary data.</text>
</comment>
<feature type="compositionally biased region" description="Polar residues" evidence="1">
    <location>
        <begin position="71"/>
        <end position="86"/>
    </location>
</feature>
<name>A0A645JNG0_9ZZZZ</name>
<gene>
    <name evidence="2" type="ORF">SDC9_212599</name>
</gene>
<accession>A0A645JNG0</accession>